<dbReference type="InterPro" id="IPR005119">
    <property type="entry name" value="LysR_subst-bd"/>
</dbReference>
<keyword evidence="4" id="KW-0804">Transcription</keyword>
<dbReference type="InterPro" id="IPR036390">
    <property type="entry name" value="WH_DNA-bd_sf"/>
</dbReference>
<organism evidence="6 7">
    <name type="scientific">Neorhizobium alkalisoli</name>
    <dbReference type="NCBI Taxonomy" id="528178"/>
    <lineage>
        <taxon>Bacteria</taxon>
        <taxon>Pseudomonadati</taxon>
        <taxon>Pseudomonadota</taxon>
        <taxon>Alphaproteobacteria</taxon>
        <taxon>Hyphomicrobiales</taxon>
        <taxon>Rhizobiaceae</taxon>
        <taxon>Rhizobium/Agrobacterium group</taxon>
        <taxon>Neorhizobium</taxon>
    </lineage>
</organism>
<evidence type="ECO:0000313" key="6">
    <source>
        <dbReference type="EMBL" id="TWF54986.1"/>
    </source>
</evidence>
<sequence length="299" mass="33305">MKFDLTDLRIFLAAVDGGSLTAAAARNNIVVAAVSARLRRLEEGFKLELFERTGRGIKPTLAGDILARHARRLVEEARRVETELDGFADGRRGRVRLLSNTNMLAEHMPKALGTFLAANPEISVSVVDKPSFEVTALLKNGEADIGIVAASADMVGLERWRFVPDKLVVVVGRDFPLSAERMKFSHILDFRMIGMPENVALSQFKRRLARELGREVDVRMRLDGFEGICRMVECNAGIAIIPETAAVRFAKSMELRIVQIDEGWADRELYLCVKSEAQLPGYARKLLHHLNEYAQVFGA</sequence>
<dbReference type="EMBL" id="VIWP01000003">
    <property type="protein sequence ID" value="TWF54986.1"/>
    <property type="molecule type" value="Genomic_DNA"/>
</dbReference>
<dbReference type="Pfam" id="PF03466">
    <property type="entry name" value="LysR_substrate"/>
    <property type="match status" value="1"/>
</dbReference>
<proteinExistence type="inferred from homology"/>
<name>A0A561QX96_9HYPH</name>
<evidence type="ECO:0000256" key="2">
    <source>
        <dbReference type="ARBA" id="ARBA00023015"/>
    </source>
</evidence>
<evidence type="ECO:0000256" key="1">
    <source>
        <dbReference type="ARBA" id="ARBA00009437"/>
    </source>
</evidence>
<comment type="caution">
    <text evidence="6">The sequence shown here is derived from an EMBL/GenBank/DDBJ whole genome shotgun (WGS) entry which is preliminary data.</text>
</comment>
<evidence type="ECO:0000313" key="7">
    <source>
        <dbReference type="Proteomes" id="UP000320653"/>
    </source>
</evidence>
<dbReference type="AlphaFoldDB" id="A0A561QX96"/>
<evidence type="ECO:0000259" key="5">
    <source>
        <dbReference type="PROSITE" id="PS50931"/>
    </source>
</evidence>
<dbReference type="PROSITE" id="PS50931">
    <property type="entry name" value="HTH_LYSR"/>
    <property type="match status" value="1"/>
</dbReference>
<dbReference type="GO" id="GO:0005829">
    <property type="term" value="C:cytosol"/>
    <property type="evidence" value="ECO:0007669"/>
    <property type="project" value="TreeGrafter"/>
</dbReference>
<dbReference type="GO" id="GO:0003677">
    <property type="term" value="F:DNA binding"/>
    <property type="evidence" value="ECO:0007669"/>
    <property type="project" value="UniProtKB-KW"/>
</dbReference>
<feature type="domain" description="HTH lysR-type" evidence="5">
    <location>
        <begin position="3"/>
        <end position="60"/>
    </location>
</feature>
<dbReference type="RefSeq" id="WP_145637803.1">
    <property type="nucleotide sequence ID" value="NZ_VIWP01000003.1"/>
</dbReference>
<dbReference type="InterPro" id="IPR036388">
    <property type="entry name" value="WH-like_DNA-bd_sf"/>
</dbReference>
<protein>
    <submittedName>
        <fullName evidence="6">DNA-binding transcriptional LysR family regulator</fullName>
    </submittedName>
</protein>
<dbReference type="Gene3D" id="3.40.190.290">
    <property type="match status" value="1"/>
</dbReference>
<gene>
    <name evidence="6" type="ORF">FHW37_103859</name>
</gene>
<dbReference type="SUPFAM" id="SSF46785">
    <property type="entry name" value="Winged helix' DNA-binding domain"/>
    <property type="match status" value="1"/>
</dbReference>
<evidence type="ECO:0000256" key="3">
    <source>
        <dbReference type="ARBA" id="ARBA00023125"/>
    </source>
</evidence>
<keyword evidence="3 6" id="KW-0238">DNA-binding</keyword>
<evidence type="ECO:0000256" key="4">
    <source>
        <dbReference type="ARBA" id="ARBA00023163"/>
    </source>
</evidence>
<dbReference type="InterPro" id="IPR050950">
    <property type="entry name" value="HTH-type_LysR_regulators"/>
</dbReference>
<dbReference type="GO" id="GO:0003700">
    <property type="term" value="F:DNA-binding transcription factor activity"/>
    <property type="evidence" value="ECO:0007669"/>
    <property type="project" value="InterPro"/>
</dbReference>
<keyword evidence="7" id="KW-1185">Reference proteome</keyword>
<dbReference type="SUPFAM" id="SSF53850">
    <property type="entry name" value="Periplasmic binding protein-like II"/>
    <property type="match status" value="1"/>
</dbReference>
<dbReference type="InterPro" id="IPR000847">
    <property type="entry name" value="LysR_HTH_N"/>
</dbReference>
<dbReference type="Pfam" id="PF00126">
    <property type="entry name" value="HTH_1"/>
    <property type="match status" value="1"/>
</dbReference>
<dbReference type="Proteomes" id="UP000320653">
    <property type="component" value="Unassembled WGS sequence"/>
</dbReference>
<dbReference type="OrthoDB" id="9785974at2"/>
<dbReference type="PANTHER" id="PTHR30419">
    <property type="entry name" value="HTH-TYPE TRANSCRIPTIONAL REGULATOR YBHD"/>
    <property type="match status" value="1"/>
</dbReference>
<accession>A0A561QX96</accession>
<keyword evidence="2" id="KW-0805">Transcription regulation</keyword>
<reference evidence="6 7" key="1">
    <citation type="submission" date="2019-06" db="EMBL/GenBank/DDBJ databases">
        <title>Sorghum-associated microbial communities from plants grown in Nebraska, USA.</title>
        <authorList>
            <person name="Schachtman D."/>
        </authorList>
    </citation>
    <scope>NUCLEOTIDE SEQUENCE [LARGE SCALE GENOMIC DNA]</scope>
    <source>
        <strain evidence="6 7">1225</strain>
    </source>
</reference>
<comment type="similarity">
    <text evidence="1">Belongs to the LysR transcriptional regulatory family.</text>
</comment>
<dbReference type="Gene3D" id="1.10.10.10">
    <property type="entry name" value="Winged helix-like DNA-binding domain superfamily/Winged helix DNA-binding domain"/>
    <property type="match status" value="1"/>
</dbReference>
<dbReference type="PANTHER" id="PTHR30419:SF2">
    <property type="entry name" value="LYSR FAMILY TRANSCRIPTIONAL REGULATOR"/>
    <property type="match status" value="1"/>
</dbReference>